<keyword evidence="2" id="KW-1185">Reference proteome</keyword>
<evidence type="ECO:0000313" key="2">
    <source>
        <dbReference type="Proteomes" id="UP001651880"/>
    </source>
</evidence>
<dbReference type="Pfam" id="PF13710">
    <property type="entry name" value="ACT_5"/>
    <property type="match status" value="1"/>
</dbReference>
<evidence type="ECO:0008006" key="3">
    <source>
        <dbReference type="Google" id="ProtNLM"/>
    </source>
</evidence>
<accession>A0ABT1NG00</accession>
<evidence type="ECO:0000313" key="1">
    <source>
        <dbReference type="EMBL" id="MCQ1529989.1"/>
    </source>
</evidence>
<dbReference type="EMBL" id="JAJEKE010000008">
    <property type="protein sequence ID" value="MCQ1529989.1"/>
    <property type="molecule type" value="Genomic_DNA"/>
</dbReference>
<dbReference type="InterPro" id="IPR045865">
    <property type="entry name" value="ACT-like_dom_sf"/>
</dbReference>
<dbReference type="Proteomes" id="UP001651880">
    <property type="component" value="Unassembled WGS sequence"/>
</dbReference>
<dbReference type="Gene3D" id="3.30.70.260">
    <property type="match status" value="1"/>
</dbReference>
<comment type="caution">
    <text evidence="1">The sequence shown here is derived from an EMBL/GenBank/DDBJ whole genome shotgun (WGS) entry which is preliminary data.</text>
</comment>
<dbReference type="SUPFAM" id="SSF55021">
    <property type="entry name" value="ACT-like"/>
    <property type="match status" value="1"/>
</dbReference>
<dbReference type="RefSeq" id="WP_255227506.1">
    <property type="nucleotide sequence ID" value="NZ_JAJEKE010000008.1"/>
</dbReference>
<sequence length="75" mass="8692">MEKLLVAKVSNEIDVLMRVSGIIRRKGFSMKSIHMEQATENQANLKIMLSYQDKSVDQLMNQIKKYNDVYEVSIV</sequence>
<name>A0ABT1NG00_9FIRM</name>
<reference evidence="1 2" key="1">
    <citation type="submission" date="2021-10" db="EMBL/GenBank/DDBJ databases">
        <title>Lutispora strain m25 sp. nov., a thermophilic, non-spore-forming bacterium isolated from a lab-scale methanogenic bioreactor digesting anaerobic sludge.</title>
        <authorList>
            <person name="El Houari A."/>
            <person name="Mcdonald J."/>
        </authorList>
    </citation>
    <scope>NUCLEOTIDE SEQUENCE [LARGE SCALE GENOMIC DNA]</scope>
    <source>
        <strain evidence="2">m25</strain>
    </source>
</reference>
<proteinExistence type="predicted"/>
<gene>
    <name evidence="1" type="ORF">LJD61_10585</name>
</gene>
<protein>
    <recommendedName>
        <fullName evidence="3">Acetolactate synthase</fullName>
    </recommendedName>
</protein>
<organism evidence="1 2">
    <name type="scientific">Lutispora saccharofermentans</name>
    <dbReference type="NCBI Taxonomy" id="3024236"/>
    <lineage>
        <taxon>Bacteria</taxon>
        <taxon>Bacillati</taxon>
        <taxon>Bacillota</taxon>
        <taxon>Clostridia</taxon>
        <taxon>Lutisporales</taxon>
        <taxon>Lutisporaceae</taxon>
        <taxon>Lutispora</taxon>
    </lineage>
</organism>